<sequence length="379" mass="42804">MGLLRHCPLAEAFWEWQLSKATFSVACRAGCGHGGWRFALMASDESWKLPSLAGTKRASLSGSRPVKVARRFLRSLFMITSRLRTVRDHIRWAVSRFHEEDVFFGHGTDNAWDEARQLVLGALHLPWEIADSYLDCRLEVDEISELQRLIKRRIDDRIPTPYLLGEAWFCGMSFIVDERVLIPRSPIAELIEERFAPWLASEPARILDLCTGSGCIGIACADEFPEAEVALADLSYDALEVANQNIERHGMEDRVYTVQGDGFDGLPGQRFDLIVSNPPYVDSEDFADMPDEYQHEPELALVCGSDGLNLVRRMLAQAADHLNEKGLLIVEVGNSQVHVQALYPEVDFAWLDFQRGGHGVFMLTAEQCREHQALFQSRI</sequence>
<dbReference type="AlphaFoldDB" id="A0AA40TWC8"/>
<keyword evidence="3 4" id="KW-0949">S-adenosyl-L-methionine</keyword>
<dbReference type="NCBIfam" id="TIGR00536">
    <property type="entry name" value="hemK_fam"/>
    <property type="match status" value="1"/>
</dbReference>
<evidence type="ECO:0000256" key="3">
    <source>
        <dbReference type="ARBA" id="ARBA00022691"/>
    </source>
</evidence>
<keyword evidence="1 4" id="KW-0489">Methyltransferase</keyword>
<proteinExistence type="inferred from homology"/>
<dbReference type="PANTHER" id="PTHR47806:SF1">
    <property type="entry name" value="RIBOSOMAL PROTEIN UL3 GLUTAMINE METHYLTRANSFERASE"/>
    <property type="match status" value="1"/>
</dbReference>
<accession>A0AA40TWC8</accession>
<feature type="domain" description="Methyltransferase small" evidence="5">
    <location>
        <begin position="204"/>
        <end position="284"/>
    </location>
</feature>
<organism evidence="6 7">
    <name type="scientific">Pseudomonas tremae</name>
    <dbReference type="NCBI Taxonomy" id="200454"/>
    <lineage>
        <taxon>Bacteria</taxon>
        <taxon>Pseudomonadati</taxon>
        <taxon>Pseudomonadota</taxon>
        <taxon>Gammaproteobacteria</taxon>
        <taxon>Pseudomonadales</taxon>
        <taxon>Pseudomonadaceae</taxon>
        <taxon>Pseudomonas</taxon>
    </lineage>
</organism>
<evidence type="ECO:0000313" key="7">
    <source>
        <dbReference type="Proteomes" id="UP000050523"/>
    </source>
</evidence>
<reference evidence="6 7" key="1">
    <citation type="submission" date="2015-09" db="EMBL/GenBank/DDBJ databases">
        <title>Genome announcement of multiple Pseudomonas syringae strains.</title>
        <authorList>
            <person name="Thakur S."/>
            <person name="Wang P.W."/>
            <person name="Gong Y."/>
            <person name="Weir B.S."/>
            <person name="Guttman D.S."/>
        </authorList>
    </citation>
    <scope>NUCLEOTIDE SEQUENCE [LARGE SCALE GENOMIC DNA]</scope>
    <source>
        <strain evidence="6 7">ICMP9151</strain>
    </source>
</reference>
<dbReference type="PROSITE" id="PS00092">
    <property type="entry name" value="N6_MTASE"/>
    <property type="match status" value="1"/>
</dbReference>
<dbReference type="InterPro" id="IPR019874">
    <property type="entry name" value="RF_methyltr_PrmC"/>
</dbReference>
<gene>
    <name evidence="4" type="primary">prmB</name>
    <name evidence="6" type="ORF">ALO43_05298</name>
</gene>
<dbReference type="InterPro" id="IPR007848">
    <property type="entry name" value="Small_mtfrase_dom"/>
</dbReference>
<dbReference type="Pfam" id="PF05175">
    <property type="entry name" value="MTS"/>
    <property type="match status" value="1"/>
</dbReference>
<comment type="function">
    <text evidence="4">Methylates ribosomal protein uL3 on a specific glutamine residue.</text>
</comment>
<name>A0AA40TWC8_9PSED</name>
<dbReference type="HAMAP" id="MF_02125">
    <property type="entry name" value="L3_methyltr_PrmB"/>
    <property type="match status" value="1"/>
</dbReference>
<dbReference type="InterPro" id="IPR029063">
    <property type="entry name" value="SAM-dependent_MTases_sf"/>
</dbReference>
<protein>
    <recommendedName>
        <fullName evidence="4">Ribosomal protein uL3 glutamine methyltransferase</fullName>
        <shortName evidence="4">uL3 MTase</shortName>
        <ecNumber evidence="4">2.1.1.298</ecNumber>
    </recommendedName>
    <alternativeName>
        <fullName evidence="4">N5-glutamine methyltransferase PrmB</fullName>
    </alternativeName>
</protein>
<dbReference type="GO" id="GO:0003676">
    <property type="term" value="F:nucleic acid binding"/>
    <property type="evidence" value="ECO:0007669"/>
    <property type="project" value="InterPro"/>
</dbReference>
<dbReference type="CDD" id="cd02440">
    <property type="entry name" value="AdoMet_MTases"/>
    <property type="match status" value="1"/>
</dbReference>
<dbReference type="SUPFAM" id="SSF53335">
    <property type="entry name" value="S-adenosyl-L-methionine-dependent methyltransferases"/>
    <property type="match status" value="1"/>
</dbReference>
<evidence type="ECO:0000256" key="4">
    <source>
        <dbReference type="HAMAP-Rule" id="MF_02125"/>
    </source>
</evidence>
<evidence type="ECO:0000256" key="1">
    <source>
        <dbReference type="ARBA" id="ARBA00022603"/>
    </source>
</evidence>
<dbReference type="InterPro" id="IPR017127">
    <property type="entry name" value="Ribosome_uL3_MTase"/>
</dbReference>
<dbReference type="InterPro" id="IPR004556">
    <property type="entry name" value="HemK-like"/>
</dbReference>
<dbReference type="GO" id="GO:0032259">
    <property type="term" value="P:methylation"/>
    <property type="evidence" value="ECO:0007669"/>
    <property type="project" value="UniProtKB-KW"/>
</dbReference>
<dbReference type="EC" id="2.1.1.298" evidence="4"/>
<dbReference type="GO" id="GO:0005829">
    <property type="term" value="C:cytosol"/>
    <property type="evidence" value="ECO:0007669"/>
    <property type="project" value="TreeGrafter"/>
</dbReference>
<dbReference type="FunFam" id="3.40.50.150:FF:000042">
    <property type="entry name" value="50S ribosomal protein L3 glutamine methyltransferase"/>
    <property type="match status" value="1"/>
</dbReference>
<comment type="caution">
    <text evidence="6">The sequence shown here is derived from an EMBL/GenBank/DDBJ whole genome shotgun (WGS) entry which is preliminary data.</text>
</comment>
<dbReference type="Gene3D" id="3.40.50.150">
    <property type="entry name" value="Vaccinia Virus protein VP39"/>
    <property type="match status" value="1"/>
</dbReference>
<keyword evidence="2 4" id="KW-0808">Transferase</keyword>
<dbReference type="NCBIfam" id="TIGR03533">
    <property type="entry name" value="L3_gln_methyl"/>
    <property type="match status" value="1"/>
</dbReference>
<keyword evidence="6" id="KW-0689">Ribosomal protein</keyword>
<dbReference type="NCBIfam" id="TIGR03534">
    <property type="entry name" value="RF_mod_PrmC"/>
    <property type="match status" value="1"/>
</dbReference>
<dbReference type="GO" id="GO:0005840">
    <property type="term" value="C:ribosome"/>
    <property type="evidence" value="ECO:0007669"/>
    <property type="project" value="UniProtKB-KW"/>
</dbReference>
<dbReference type="EMBL" id="LJRO01000114">
    <property type="protein sequence ID" value="KPZ04530.1"/>
    <property type="molecule type" value="Genomic_DNA"/>
</dbReference>
<evidence type="ECO:0000259" key="5">
    <source>
        <dbReference type="Pfam" id="PF05175"/>
    </source>
</evidence>
<dbReference type="Proteomes" id="UP000050523">
    <property type="component" value="Unassembled WGS sequence"/>
</dbReference>
<dbReference type="Gene3D" id="1.10.8.10">
    <property type="entry name" value="DNA helicase RuvA subunit, C-terminal domain"/>
    <property type="match status" value="1"/>
</dbReference>
<evidence type="ECO:0000313" key="6">
    <source>
        <dbReference type="EMBL" id="KPZ04530.1"/>
    </source>
</evidence>
<evidence type="ECO:0000256" key="2">
    <source>
        <dbReference type="ARBA" id="ARBA00022679"/>
    </source>
</evidence>
<dbReference type="InterPro" id="IPR002052">
    <property type="entry name" value="DNA_methylase_N6_adenine_CS"/>
</dbReference>
<dbReference type="GO" id="GO:0036009">
    <property type="term" value="F:protein-glutamine N-methyltransferase activity"/>
    <property type="evidence" value="ECO:0007669"/>
    <property type="project" value="UniProtKB-UniRule"/>
</dbReference>
<dbReference type="PANTHER" id="PTHR47806">
    <property type="entry name" value="50S RIBOSOMAL PROTEIN L3 GLUTAMINE METHYLTRANSFERASE"/>
    <property type="match status" value="1"/>
</dbReference>
<keyword evidence="6" id="KW-0687">Ribonucleoprotein</keyword>
<comment type="similarity">
    <text evidence="4">Belongs to the protein N5-glutamine methyltransferase family. PrmB subfamily.</text>
</comment>
<comment type="catalytic activity">
    <reaction evidence="4">
        <text>L-glutaminyl-[ribosomal protein uL3] + S-adenosyl-L-methionine = N(5)-methyl-L-glutaminyl-[ribosomal protein uL3] + S-adenosyl-L-homocysteine + H(+)</text>
        <dbReference type="Rhea" id="RHEA:45020"/>
        <dbReference type="Rhea" id="RHEA-COMP:11063"/>
        <dbReference type="Rhea" id="RHEA-COMP:11064"/>
        <dbReference type="ChEBI" id="CHEBI:15378"/>
        <dbReference type="ChEBI" id="CHEBI:30011"/>
        <dbReference type="ChEBI" id="CHEBI:57856"/>
        <dbReference type="ChEBI" id="CHEBI:59789"/>
        <dbReference type="ChEBI" id="CHEBI:61891"/>
        <dbReference type="EC" id="2.1.1.298"/>
    </reaction>
</comment>